<gene>
    <name evidence="1" type="ORF">H2198_009259</name>
</gene>
<proteinExistence type="predicted"/>
<accession>A0ACC2ZV49</accession>
<keyword evidence="2" id="KW-1185">Reference proteome</keyword>
<evidence type="ECO:0000313" key="1">
    <source>
        <dbReference type="EMBL" id="KAJ9651465.1"/>
    </source>
</evidence>
<name>A0ACC2ZV49_9EURO</name>
<sequence length="816" mass="89165">MACCVITAYFMNRIIKACELLDISIVNIQYNDYGDVHSAQHKTTSGEKKGEYEAMRFNINGMTCAACTTAIETAVSSIPGVDRLTVSLPLSRATVTFNNSVTSPADIIRAVEGAGYNAQIGERTAEQNLELLQHIKELRNLRAAFGNSAVLSSLATALEQVRAWMNLPPQWILFFNSITMLLGVYVQLFGASWIHRNAWRRRGGLELVMTMDTLISLSLLLGLSLSFFNIFLRGLSVAQTYFASGSFLATIIIGGRYLDLLLKRKSVSAFSNFFRLQSETANVRIKKGETYLPAVLLRPQDEVIIEPGSIIPCDGYVIEGTSLVDVSTLTGELMPATKKPGDFLMSGTRNLTSCLTVIVSMEQRESSLEKIIEGISSATDEKATSNGAIDTLTAYFVRTVLMITCLSFCWTYATTSLSPSSFDRINIACERAMAILAAACPCALGLATPSAVMAGLDAGWSRGIILTGGSKVMESLEKLTQVVMDKTGTLTEGRLSVCKSGYSNNHSIAMSKLCMYLCVAERHDARRHPIARVAFQWALSQLDDEQKKLQNRAELRSFSNQLGKGIFCEVKLPNDTQWHTVHVGNQTLLREDGIEVTDPLGGLERFTTTVYIAIDRQYTAFLALEDTIRPEAASVIEHLRTRGMEVTMLTGDVEEEARRVSKTLDIDAISSRQLPHEKKACIESLRAKGHTVAMLGDGLNDLPAQAVADVGIQLSLSGSFMGDAAGMIIMSPNLGRLPEMLEIARMTMQQSRRNIKWAALYNICAISLAMGVGEPWGIKVDASIAATLMAFSSASVLGSSLLSSRELRKIKFSETI</sequence>
<dbReference type="Proteomes" id="UP001172386">
    <property type="component" value="Unassembled WGS sequence"/>
</dbReference>
<reference evidence="1" key="1">
    <citation type="submission" date="2022-10" db="EMBL/GenBank/DDBJ databases">
        <title>Culturing micro-colonial fungi from biological soil crusts in the Mojave desert and describing Neophaeococcomyces mojavensis, and introducing the new genera and species Taxawa tesnikishii.</title>
        <authorList>
            <person name="Kurbessoian T."/>
            <person name="Stajich J.E."/>
        </authorList>
    </citation>
    <scope>NUCLEOTIDE SEQUENCE</scope>
    <source>
        <strain evidence="1">JES_112</strain>
    </source>
</reference>
<comment type="caution">
    <text evidence="1">The sequence shown here is derived from an EMBL/GenBank/DDBJ whole genome shotgun (WGS) entry which is preliminary data.</text>
</comment>
<organism evidence="1 2">
    <name type="scientific">Neophaeococcomyces mojaviensis</name>
    <dbReference type="NCBI Taxonomy" id="3383035"/>
    <lineage>
        <taxon>Eukaryota</taxon>
        <taxon>Fungi</taxon>
        <taxon>Dikarya</taxon>
        <taxon>Ascomycota</taxon>
        <taxon>Pezizomycotina</taxon>
        <taxon>Eurotiomycetes</taxon>
        <taxon>Chaetothyriomycetidae</taxon>
        <taxon>Chaetothyriales</taxon>
        <taxon>Chaetothyriales incertae sedis</taxon>
        <taxon>Neophaeococcomyces</taxon>
    </lineage>
</organism>
<protein>
    <submittedName>
        <fullName evidence="1">Uncharacterized protein</fullName>
    </submittedName>
</protein>
<evidence type="ECO:0000313" key="2">
    <source>
        <dbReference type="Proteomes" id="UP001172386"/>
    </source>
</evidence>
<dbReference type="EMBL" id="JAPDRQ010000255">
    <property type="protein sequence ID" value="KAJ9651465.1"/>
    <property type="molecule type" value="Genomic_DNA"/>
</dbReference>